<name>A0A9Y2B9B2_9SPHN</name>
<accession>A0A9Y2B9B2</accession>
<dbReference type="RefSeq" id="WP_285976744.1">
    <property type="nucleotide sequence ID" value="NZ_CP127221.1"/>
</dbReference>
<proteinExistence type="predicted"/>
<dbReference type="EMBL" id="CP127221">
    <property type="protein sequence ID" value="WIW96438.1"/>
    <property type="molecule type" value="Genomic_DNA"/>
</dbReference>
<evidence type="ECO:0000313" key="3">
    <source>
        <dbReference type="Proteomes" id="UP001231445"/>
    </source>
</evidence>
<gene>
    <name evidence="2" type="ORF">QQX03_04875</name>
</gene>
<feature type="transmembrane region" description="Helical" evidence="1">
    <location>
        <begin position="12"/>
        <end position="32"/>
    </location>
</feature>
<reference evidence="2 3" key="1">
    <citation type="submission" date="2023-06" db="EMBL/GenBank/DDBJ databases">
        <title>Altererythrobacter rubellus NBRC 112769 genome.</title>
        <authorList>
            <person name="Zhang K."/>
        </authorList>
    </citation>
    <scope>NUCLEOTIDE SEQUENCE [LARGE SCALE GENOMIC DNA]</scope>
    <source>
        <strain evidence="2 3">NBRC 112769</strain>
    </source>
</reference>
<keyword evidence="1" id="KW-0812">Transmembrane</keyword>
<dbReference type="KEGG" id="arue:QQX03_04875"/>
<keyword evidence="1" id="KW-1133">Transmembrane helix</keyword>
<evidence type="ECO:0000256" key="1">
    <source>
        <dbReference type="SAM" id="Phobius"/>
    </source>
</evidence>
<evidence type="ECO:0000313" key="2">
    <source>
        <dbReference type="EMBL" id="WIW96438.1"/>
    </source>
</evidence>
<organism evidence="2 3">
    <name type="scientific">Altererythrobacter rubellus</name>
    <dbReference type="NCBI Taxonomy" id="2173831"/>
    <lineage>
        <taxon>Bacteria</taxon>
        <taxon>Pseudomonadati</taxon>
        <taxon>Pseudomonadota</taxon>
        <taxon>Alphaproteobacteria</taxon>
        <taxon>Sphingomonadales</taxon>
        <taxon>Erythrobacteraceae</taxon>
        <taxon>Altererythrobacter</taxon>
    </lineage>
</organism>
<dbReference type="Proteomes" id="UP001231445">
    <property type="component" value="Chromosome"/>
</dbReference>
<dbReference type="AlphaFoldDB" id="A0A9Y2B9B2"/>
<sequence>MFSGSDIGNRLIAATTSLALCAVMMLTIVDYATPFTGGVA</sequence>
<protein>
    <submittedName>
        <fullName evidence="2">Uncharacterized protein</fullName>
    </submittedName>
</protein>
<keyword evidence="3" id="KW-1185">Reference proteome</keyword>
<keyword evidence="1" id="KW-0472">Membrane</keyword>